<organism evidence="1 2">
    <name type="scientific">Paenibacillus polymyxa</name>
    <name type="common">Bacillus polymyxa</name>
    <dbReference type="NCBI Taxonomy" id="1406"/>
    <lineage>
        <taxon>Bacteria</taxon>
        <taxon>Bacillati</taxon>
        <taxon>Bacillota</taxon>
        <taxon>Bacilli</taxon>
        <taxon>Bacillales</taxon>
        <taxon>Paenibacillaceae</taxon>
        <taxon>Paenibacillus</taxon>
    </lineage>
</organism>
<comment type="caution">
    <text evidence="1">The sequence shown here is derived from an EMBL/GenBank/DDBJ whole genome shotgun (WGS) entry which is preliminary data.</text>
</comment>
<dbReference type="AlphaFoldDB" id="A0AAP3ZZP8"/>
<proteinExistence type="predicted"/>
<accession>A0AAP3ZZP8</accession>
<dbReference type="EMBL" id="JARVWT010000001">
    <property type="protein sequence ID" value="MDH2329894.1"/>
    <property type="molecule type" value="Genomic_DNA"/>
</dbReference>
<reference evidence="1" key="1">
    <citation type="submission" date="2023-04" db="EMBL/GenBank/DDBJ databases">
        <title>Uncovering the Secrets of Slow-Growing Bacteria in Tropical Savanna Soil through Cultivation and Genomic Analysis.</title>
        <authorList>
            <person name="Goncalves O.S."/>
            <person name="Santana M.F."/>
        </authorList>
    </citation>
    <scope>NUCLEOTIDE SEQUENCE</scope>
    <source>
        <strain evidence="1">ANTI</strain>
    </source>
</reference>
<sequence length="113" mass="12286">MGTWNGHLNKTIHGDVLLEIMKLDDIIKTPNKGIILIGTNIGLDKQDHTNLKSLIGSKIQVDKVDGTKCELDVLDISLSFSIANLPLIGISVKDSENIKDIKKGTQVVQLLDG</sequence>
<evidence type="ECO:0000313" key="2">
    <source>
        <dbReference type="Proteomes" id="UP001229409"/>
    </source>
</evidence>
<dbReference type="Proteomes" id="UP001229409">
    <property type="component" value="Unassembled WGS sequence"/>
</dbReference>
<protein>
    <submittedName>
        <fullName evidence="1">Uncharacterized protein</fullName>
    </submittedName>
</protein>
<evidence type="ECO:0000313" key="1">
    <source>
        <dbReference type="EMBL" id="MDH2329894.1"/>
    </source>
</evidence>
<name>A0AAP3ZZP8_PAEPO</name>
<gene>
    <name evidence="1" type="ORF">QDS18_03360</name>
</gene>